<dbReference type="PANTHER" id="PTHR22600">
    <property type="entry name" value="BETA-HEXOSAMINIDASE"/>
    <property type="match status" value="1"/>
</dbReference>
<dbReference type="GO" id="GO:0004563">
    <property type="term" value="F:beta-N-acetylhexosaminidase activity"/>
    <property type="evidence" value="ECO:0007669"/>
    <property type="project" value="UniProtKB-EC"/>
</dbReference>
<keyword evidence="4" id="KW-0378">Hydrolase</keyword>
<dbReference type="EMBL" id="FNWQ01000001">
    <property type="protein sequence ID" value="SEH30529.1"/>
    <property type="molecule type" value="Genomic_DNA"/>
</dbReference>
<evidence type="ECO:0000313" key="10">
    <source>
        <dbReference type="Proteomes" id="UP000198561"/>
    </source>
</evidence>
<dbReference type="GO" id="GO:0016020">
    <property type="term" value="C:membrane"/>
    <property type="evidence" value="ECO:0007669"/>
    <property type="project" value="TreeGrafter"/>
</dbReference>
<evidence type="ECO:0000256" key="6">
    <source>
        <dbReference type="PIRSR" id="PIRSR625705-1"/>
    </source>
</evidence>
<dbReference type="SUPFAM" id="SSF51445">
    <property type="entry name" value="(Trans)glycosidases"/>
    <property type="match status" value="1"/>
</dbReference>
<evidence type="ECO:0000256" key="1">
    <source>
        <dbReference type="ARBA" id="ARBA00001231"/>
    </source>
</evidence>
<evidence type="ECO:0000313" key="9">
    <source>
        <dbReference type="EMBL" id="SEH30529.1"/>
    </source>
</evidence>
<dbReference type="GO" id="GO:0005975">
    <property type="term" value="P:carbohydrate metabolic process"/>
    <property type="evidence" value="ECO:0007669"/>
    <property type="project" value="InterPro"/>
</dbReference>
<protein>
    <recommendedName>
        <fullName evidence="3">beta-N-acetylhexosaminidase</fullName>
        <ecNumber evidence="3">3.2.1.52</ecNumber>
    </recommendedName>
</protein>
<sequence length="579" mass="67209">MQSNKADVNFLITKTIYHKNQSIIDKMKKILLSTLLFWGPLMLNAQLSIIPVPAHAYIRSNHKGFHITKDTKIVVASESDKKSALFLNQYLKTSFNITLDIVKEKPEDNYILMELDKKASTFEDGYRLKSSNRDISIAGVSHASVFYGMQTLLQLLPTSNTQSIVIPSVVIDDYPRFSYRGMHLDVSRHFFDIQLIKQYIDYLAFHKLNYFHWHLTDDHGWRIEIKKYPKLTEVGSWRNGTIIGLWPGIGNEGIKYQVFQDKISITPENAVIKTDNVRYGGYYSQEEIKEVIQYAEDRYVTVIPEIEMPAHSMAVLAAYPELGTEPNKKYSVAETWGMMNKYNNVLQVSERTFGFLEDVLTEVMELFPSRYIHIGGDEASKVWWRQSPETQNFMKVNQIKDEAGLQSYFIHRIEKFVNSKGRIIIGWDEILDGGLAPNAVVMSWRGEKGGIAAARSKQKVIMTPEDKLYFNHSQFIKDDSLTANKFLPLKDVYQYEPVPKEITAEEQKYIWGAQGNLWSEYISNPSKVQYMLFPRIDALSEVVWSPKESRIYSDFTRRLRDQFRRYDKMGIRYSSHYVK</sequence>
<dbReference type="AlphaFoldDB" id="A0A1H6H4A0"/>
<name>A0A1H6H4A0_CHRCI</name>
<dbReference type="Pfam" id="PF00728">
    <property type="entry name" value="Glyco_hydro_20"/>
    <property type="match status" value="1"/>
</dbReference>
<keyword evidence="5" id="KW-0326">Glycosidase</keyword>
<proteinExistence type="inferred from homology"/>
<dbReference type="InterPro" id="IPR029018">
    <property type="entry name" value="Hex-like_dom2"/>
</dbReference>
<dbReference type="InterPro" id="IPR015883">
    <property type="entry name" value="Glyco_hydro_20_cat"/>
</dbReference>
<dbReference type="InterPro" id="IPR015882">
    <property type="entry name" value="HEX_bac_N"/>
</dbReference>
<gene>
    <name evidence="9" type="ORF">SAMN05421593_1400</name>
</gene>
<feature type="active site" description="Proton donor" evidence="6">
    <location>
        <position position="378"/>
    </location>
</feature>
<dbReference type="EC" id="3.2.1.52" evidence="3"/>
<accession>A0A1H6H4A0</accession>
<dbReference type="STRING" id="680127.SAMN05421593_1400"/>
<dbReference type="PANTHER" id="PTHR22600:SF57">
    <property type="entry name" value="BETA-N-ACETYLHEXOSAMINIDASE"/>
    <property type="match status" value="1"/>
</dbReference>
<comment type="catalytic activity">
    <reaction evidence="1">
        <text>Hydrolysis of terminal non-reducing N-acetyl-D-hexosamine residues in N-acetyl-beta-D-hexosaminides.</text>
        <dbReference type="EC" id="3.2.1.52"/>
    </reaction>
</comment>
<evidence type="ECO:0000259" key="8">
    <source>
        <dbReference type="Pfam" id="PF02838"/>
    </source>
</evidence>
<dbReference type="CDD" id="cd06563">
    <property type="entry name" value="GH20_chitobiase-like"/>
    <property type="match status" value="1"/>
</dbReference>
<dbReference type="InterPro" id="IPR017853">
    <property type="entry name" value="GH"/>
</dbReference>
<evidence type="ECO:0000256" key="3">
    <source>
        <dbReference type="ARBA" id="ARBA00012663"/>
    </source>
</evidence>
<dbReference type="PRINTS" id="PR00738">
    <property type="entry name" value="GLHYDRLASE20"/>
</dbReference>
<feature type="domain" description="Glycoside hydrolase family 20 catalytic" evidence="7">
    <location>
        <begin position="177"/>
        <end position="546"/>
    </location>
</feature>
<dbReference type="Gene3D" id="3.20.20.80">
    <property type="entry name" value="Glycosidases"/>
    <property type="match status" value="1"/>
</dbReference>
<evidence type="ECO:0000259" key="7">
    <source>
        <dbReference type="Pfam" id="PF00728"/>
    </source>
</evidence>
<feature type="domain" description="Beta-hexosaminidase bacterial type N-terminal" evidence="8">
    <location>
        <begin position="47"/>
        <end position="174"/>
    </location>
</feature>
<dbReference type="Gene3D" id="3.30.379.10">
    <property type="entry name" value="Chitobiase/beta-hexosaminidase domain 2-like"/>
    <property type="match status" value="1"/>
</dbReference>
<dbReference type="GO" id="GO:0030203">
    <property type="term" value="P:glycosaminoglycan metabolic process"/>
    <property type="evidence" value="ECO:0007669"/>
    <property type="project" value="TreeGrafter"/>
</dbReference>
<evidence type="ECO:0000256" key="4">
    <source>
        <dbReference type="ARBA" id="ARBA00022801"/>
    </source>
</evidence>
<comment type="similarity">
    <text evidence="2">Belongs to the glycosyl hydrolase 20 family.</text>
</comment>
<evidence type="ECO:0000256" key="2">
    <source>
        <dbReference type="ARBA" id="ARBA00006285"/>
    </source>
</evidence>
<reference evidence="9 10" key="1">
    <citation type="submission" date="2016-10" db="EMBL/GenBank/DDBJ databases">
        <authorList>
            <person name="de Groot N.N."/>
        </authorList>
    </citation>
    <scope>NUCLEOTIDE SEQUENCE [LARGE SCALE GENOMIC DNA]</scope>
    <source>
        <strain evidence="9 10">DSM 23031</strain>
    </source>
</reference>
<evidence type="ECO:0000256" key="5">
    <source>
        <dbReference type="ARBA" id="ARBA00023295"/>
    </source>
</evidence>
<dbReference type="Pfam" id="PF02838">
    <property type="entry name" value="Glyco_hydro_20b"/>
    <property type="match status" value="1"/>
</dbReference>
<dbReference type="PIRSF" id="PIRSF001093">
    <property type="entry name" value="B-hxosamndse_ab_euk"/>
    <property type="match status" value="1"/>
</dbReference>
<organism evidence="9 10">
    <name type="scientific">Chryseobacterium culicis</name>
    <dbReference type="NCBI Taxonomy" id="680127"/>
    <lineage>
        <taxon>Bacteria</taxon>
        <taxon>Pseudomonadati</taxon>
        <taxon>Bacteroidota</taxon>
        <taxon>Flavobacteriia</taxon>
        <taxon>Flavobacteriales</taxon>
        <taxon>Weeksellaceae</taxon>
        <taxon>Chryseobacterium group</taxon>
        <taxon>Chryseobacterium</taxon>
    </lineage>
</organism>
<dbReference type="Proteomes" id="UP000198561">
    <property type="component" value="Unassembled WGS sequence"/>
</dbReference>
<dbReference type="SUPFAM" id="SSF55545">
    <property type="entry name" value="beta-N-acetylhexosaminidase-like domain"/>
    <property type="match status" value="1"/>
</dbReference>
<dbReference type="InterPro" id="IPR025705">
    <property type="entry name" value="Beta_hexosaminidase_sua/sub"/>
</dbReference>